<keyword evidence="1" id="KW-0472">Membrane</keyword>
<gene>
    <name evidence="2" type="ORF">TNCT_297041</name>
</gene>
<evidence type="ECO:0000313" key="3">
    <source>
        <dbReference type="Proteomes" id="UP000887116"/>
    </source>
</evidence>
<keyword evidence="1" id="KW-0812">Transmembrane</keyword>
<evidence type="ECO:0000256" key="1">
    <source>
        <dbReference type="SAM" id="Phobius"/>
    </source>
</evidence>
<sequence length="120" mass="14373">MNWSYESRFDPHHKRPKRDIQLHYLYPNDEMFKQRPPFDYEDDYVNHSDIKGTSYDGEPILICNFNTSQECPSYKIANCSHMVDQLTSYSRDKSKTSLHITADVSLVLFNYSFFYVFTKY</sequence>
<organism evidence="2 3">
    <name type="scientific">Trichonephila clavata</name>
    <name type="common">Joro spider</name>
    <name type="synonym">Nephila clavata</name>
    <dbReference type="NCBI Taxonomy" id="2740835"/>
    <lineage>
        <taxon>Eukaryota</taxon>
        <taxon>Metazoa</taxon>
        <taxon>Ecdysozoa</taxon>
        <taxon>Arthropoda</taxon>
        <taxon>Chelicerata</taxon>
        <taxon>Arachnida</taxon>
        <taxon>Araneae</taxon>
        <taxon>Araneomorphae</taxon>
        <taxon>Entelegynae</taxon>
        <taxon>Araneoidea</taxon>
        <taxon>Nephilidae</taxon>
        <taxon>Trichonephila</taxon>
    </lineage>
</organism>
<name>A0A8X6GPU4_TRICU</name>
<keyword evidence="3" id="KW-1185">Reference proteome</keyword>
<comment type="caution">
    <text evidence="2">The sequence shown here is derived from an EMBL/GenBank/DDBJ whole genome shotgun (WGS) entry which is preliminary data.</text>
</comment>
<dbReference type="EMBL" id="BMAO01016447">
    <property type="protein sequence ID" value="GFR08687.1"/>
    <property type="molecule type" value="Genomic_DNA"/>
</dbReference>
<reference evidence="2" key="1">
    <citation type="submission" date="2020-07" db="EMBL/GenBank/DDBJ databases">
        <title>Multicomponent nature underlies the extraordinary mechanical properties of spider dragline silk.</title>
        <authorList>
            <person name="Kono N."/>
            <person name="Nakamura H."/>
            <person name="Mori M."/>
            <person name="Yoshida Y."/>
            <person name="Ohtoshi R."/>
            <person name="Malay A.D."/>
            <person name="Moran D.A.P."/>
            <person name="Tomita M."/>
            <person name="Numata K."/>
            <person name="Arakawa K."/>
        </authorList>
    </citation>
    <scope>NUCLEOTIDE SEQUENCE</scope>
</reference>
<dbReference type="AlphaFoldDB" id="A0A8X6GPU4"/>
<dbReference type="Proteomes" id="UP000887116">
    <property type="component" value="Unassembled WGS sequence"/>
</dbReference>
<evidence type="ECO:0000313" key="2">
    <source>
        <dbReference type="EMBL" id="GFR08687.1"/>
    </source>
</evidence>
<feature type="transmembrane region" description="Helical" evidence="1">
    <location>
        <begin position="98"/>
        <end position="117"/>
    </location>
</feature>
<dbReference type="OrthoDB" id="10363031at2759"/>
<keyword evidence="1" id="KW-1133">Transmembrane helix</keyword>
<protein>
    <submittedName>
        <fullName evidence="2">Uncharacterized protein</fullName>
    </submittedName>
</protein>
<proteinExistence type="predicted"/>
<accession>A0A8X6GPU4</accession>